<feature type="compositionally biased region" description="Basic and acidic residues" evidence="1">
    <location>
        <begin position="180"/>
        <end position="197"/>
    </location>
</feature>
<name>A0A9D4QRB0_DREPO</name>
<organism evidence="2 3">
    <name type="scientific">Dreissena polymorpha</name>
    <name type="common">Zebra mussel</name>
    <name type="synonym">Mytilus polymorpha</name>
    <dbReference type="NCBI Taxonomy" id="45954"/>
    <lineage>
        <taxon>Eukaryota</taxon>
        <taxon>Metazoa</taxon>
        <taxon>Spiralia</taxon>
        <taxon>Lophotrochozoa</taxon>
        <taxon>Mollusca</taxon>
        <taxon>Bivalvia</taxon>
        <taxon>Autobranchia</taxon>
        <taxon>Heteroconchia</taxon>
        <taxon>Euheterodonta</taxon>
        <taxon>Imparidentia</taxon>
        <taxon>Neoheterodontei</taxon>
        <taxon>Myida</taxon>
        <taxon>Dreissenoidea</taxon>
        <taxon>Dreissenidae</taxon>
        <taxon>Dreissena</taxon>
    </lineage>
</organism>
<feature type="region of interest" description="Disordered" evidence="1">
    <location>
        <begin position="331"/>
        <end position="408"/>
    </location>
</feature>
<gene>
    <name evidence="2" type="ORF">DPMN_113135</name>
</gene>
<feature type="compositionally biased region" description="Polar residues" evidence="1">
    <location>
        <begin position="46"/>
        <end position="58"/>
    </location>
</feature>
<dbReference type="AlphaFoldDB" id="A0A9D4QRB0"/>
<evidence type="ECO:0000313" key="2">
    <source>
        <dbReference type="EMBL" id="KAH3839702.1"/>
    </source>
</evidence>
<feature type="compositionally biased region" description="Acidic residues" evidence="1">
    <location>
        <begin position="387"/>
        <end position="398"/>
    </location>
</feature>
<sequence length="792" mass="90921">MHEEEVMNSETGMNTRDEVVSKSQTNADSIVDSLPCEDGHDDLPHTNPNRNVPSTSSQSKTLFRNIVQKHFVKSRLYYLVGDFLSSVEDEKQASLDLLDTFQKARKSTRDVIEATVDVKEARRKLKRRRKASNISLADRISLARRKSISIEKLSQDDEQCVENDVVVGILDLTLNEKQYPDEANKSDDSDQAHEKQPKKLSKRGRKYIYSETNEVTIRPHSVNNFNEHKDEINQGTKRRRSKSLPAGTHEKICAILQRDVDEKKYEIEKLVLNSILRLADDKMESISMSSRHGGLINEESDTLNENHVDCYKTVFDTSEGINKMATVEILTSSSDSEESGDDISVVGYDERRFSDSSDSSDKSDRSAKEDYEKHVREMQDHTTCIVVEDDEHEVDDGADNTNDSYSDDEDFEFKQLNDPKVYISTSEYRNSKPVLMLKPTLDAIAETSHESFNTLSHSDGRHSQTNNDIEFVASRKVNKRTLSNTGHEGKRFLSTNTETNTRRVNVTKPNTTTKSNRRPYDSVRDRNTNRVEHKTKHLMNNYVTQNTGRIKTPDKKKCISIDLLGFYEETKELHTVNSKRRHKQISTAVSTQNEQIVKEDVKTQTMAKRSPKRKRKLTRARKYDMTPLPPKTKPVPLPDLETIYLLNRSKTELTSSRSSTSSHETMESFKLLKERATDNRYRRPDFVLWTQLDLRKDFHSESHANGRLGVSMEKGNDRTSLVGYHVGRLPLKEAIKGVKSTSHVPEFREVPDRTPRSSRVEQIYVDLQRERRVTGGGEYRKLTASAREDSWF</sequence>
<proteinExistence type="predicted"/>
<protein>
    <submittedName>
        <fullName evidence="2">Uncharacterized protein</fullName>
    </submittedName>
</protein>
<evidence type="ECO:0000313" key="3">
    <source>
        <dbReference type="Proteomes" id="UP000828390"/>
    </source>
</evidence>
<evidence type="ECO:0000256" key="1">
    <source>
        <dbReference type="SAM" id="MobiDB-lite"/>
    </source>
</evidence>
<feature type="region of interest" description="Disordered" evidence="1">
    <location>
        <begin position="1"/>
        <end position="58"/>
    </location>
</feature>
<reference evidence="2" key="2">
    <citation type="submission" date="2020-11" db="EMBL/GenBank/DDBJ databases">
        <authorList>
            <person name="McCartney M.A."/>
            <person name="Auch B."/>
            <person name="Kono T."/>
            <person name="Mallez S."/>
            <person name="Becker A."/>
            <person name="Gohl D.M."/>
            <person name="Silverstein K.A.T."/>
            <person name="Koren S."/>
            <person name="Bechman K.B."/>
            <person name="Herman A."/>
            <person name="Abrahante J.E."/>
            <person name="Garbe J."/>
        </authorList>
    </citation>
    <scope>NUCLEOTIDE SEQUENCE</scope>
    <source>
        <strain evidence="2">Duluth1</strain>
        <tissue evidence="2">Whole animal</tissue>
    </source>
</reference>
<dbReference type="Proteomes" id="UP000828390">
    <property type="component" value="Unassembled WGS sequence"/>
</dbReference>
<comment type="caution">
    <text evidence="2">The sequence shown here is derived from an EMBL/GenBank/DDBJ whole genome shotgun (WGS) entry which is preliminary data.</text>
</comment>
<dbReference type="OrthoDB" id="6217104at2759"/>
<reference evidence="2" key="1">
    <citation type="journal article" date="2019" name="bioRxiv">
        <title>The Genome of the Zebra Mussel, Dreissena polymorpha: A Resource for Invasive Species Research.</title>
        <authorList>
            <person name="McCartney M.A."/>
            <person name="Auch B."/>
            <person name="Kono T."/>
            <person name="Mallez S."/>
            <person name="Zhang Y."/>
            <person name="Obille A."/>
            <person name="Becker A."/>
            <person name="Abrahante J.E."/>
            <person name="Garbe J."/>
            <person name="Badalamenti J.P."/>
            <person name="Herman A."/>
            <person name="Mangelson H."/>
            <person name="Liachko I."/>
            <person name="Sullivan S."/>
            <person name="Sone E.D."/>
            <person name="Koren S."/>
            <person name="Silverstein K.A.T."/>
            <person name="Beckman K.B."/>
            <person name="Gohl D.M."/>
        </authorList>
    </citation>
    <scope>NUCLEOTIDE SEQUENCE</scope>
    <source>
        <strain evidence="2">Duluth1</strain>
        <tissue evidence="2">Whole animal</tissue>
    </source>
</reference>
<keyword evidence="3" id="KW-1185">Reference proteome</keyword>
<dbReference type="EMBL" id="JAIWYP010000004">
    <property type="protein sequence ID" value="KAH3839702.1"/>
    <property type="molecule type" value="Genomic_DNA"/>
</dbReference>
<feature type="compositionally biased region" description="Basic and acidic residues" evidence="1">
    <location>
        <begin position="348"/>
        <end position="380"/>
    </location>
</feature>
<accession>A0A9D4QRB0</accession>
<feature type="region of interest" description="Disordered" evidence="1">
    <location>
        <begin position="225"/>
        <end position="245"/>
    </location>
</feature>
<feature type="region of interest" description="Disordered" evidence="1">
    <location>
        <begin position="180"/>
        <end position="205"/>
    </location>
</feature>